<dbReference type="Gene3D" id="2.20.130.10">
    <property type="entry name" value="CAC2371-like domains"/>
    <property type="match status" value="1"/>
</dbReference>
<keyword evidence="3" id="KW-0949">S-adenosyl-L-methionine</keyword>
<evidence type="ECO:0000256" key="3">
    <source>
        <dbReference type="ARBA" id="ARBA00022691"/>
    </source>
</evidence>
<reference evidence="5 8" key="2">
    <citation type="submission" date="2020-07" db="EMBL/GenBank/DDBJ databases">
        <title>Sequencing the genomes of 1000 actinobacteria strains.</title>
        <authorList>
            <person name="Klenk H.-P."/>
        </authorList>
    </citation>
    <scope>NUCLEOTIDE SEQUENCE [LARGE SCALE GENOMIC DNA]</scope>
    <source>
        <strain evidence="5 8">DSM 45117</strain>
    </source>
</reference>
<organism evidence="6 7">
    <name type="scientific">Actinopolymorpha cephalotaxi</name>
    <dbReference type="NCBI Taxonomy" id="504797"/>
    <lineage>
        <taxon>Bacteria</taxon>
        <taxon>Bacillati</taxon>
        <taxon>Actinomycetota</taxon>
        <taxon>Actinomycetes</taxon>
        <taxon>Propionibacteriales</taxon>
        <taxon>Actinopolymorphaceae</taxon>
        <taxon>Actinopolymorpha</taxon>
    </lineage>
</organism>
<evidence type="ECO:0000313" key="8">
    <source>
        <dbReference type="Proteomes" id="UP000533017"/>
    </source>
</evidence>
<dbReference type="GO" id="GO:0032259">
    <property type="term" value="P:methylation"/>
    <property type="evidence" value="ECO:0007669"/>
    <property type="project" value="UniProtKB-KW"/>
</dbReference>
<dbReference type="SUPFAM" id="SSF53335">
    <property type="entry name" value="S-adenosyl-L-methionine-dependent methyltransferases"/>
    <property type="match status" value="1"/>
</dbReference>
<proteinExistence type="predicted"/>
<evidence type="ECO:0000259" key="4">
    <source>
        <dbReference type="Pfam" id="PF13649"/>
    </source>
</evidence>
<sequence>MSRSVSGGSARPFYGDFGWAYDQVVATPEGSWVAEACAALDSVGIGLGAKLLDAGCGTGRYAAAFHARGYDVDLVDGSPELLSQAVERLPGADAQVADLRELNLGRRYDGIVCRGVLNDLIRDEDRQAVLDNFAAHVRTGGAVVLDVRDQDGSERRYRDNFRLEKVIDTPRGTLTFRADGRFEHGLLYIHEQHELRAASGPPRLAVYDFTMRPWTHAELDERVRLAGFQVQRIADLNDRGSDDRLLCLAILSDVPG</sequence>
<keyword evidence="1 6" id="KW-0489">Methyltransferase</keyword>
<evidence type="ECO:0000313" key="7">
    <source>
        <dbReference type="Proteomes" id="UP000199052"/>
    </source>
</evidence>
<dbReference type="RefSeq" id="WP_092879993.1">
    <property type="nucleotide sequence ID" value="NZ_FOOI01000001.1"/>
</dbReference>
<protein>
    <submittedName>
        <fullName evidence="6">Methyltransferase domain-containing protein</fullName>
    </submittedName>
    <submittedName>
        <fullName evidence="5">SAM-dependent methyltransferase</fullName>
    </submittedName>
</protein>
<dbReference type="GO" id="GO:0008168">
    <property type="term" value="F:methyltransferase activity"/>
    <property type="evidence" value="ECO:0007669"/>
    <property type="project" value="UniProtKB-KW"/>
</dbReference>
<dbReference type="AlphaFoldDB" id="A0A1I2KI05"/>
<dbReference type="PANTHER" id="PTHR43464:SF19">
    <property type="entry name" value="UBIQUINONE BIOSYNTHESIS O-METHYLTRANSFERASE, MITOCHONDRIAL"/>
    <property type="match status" value="1"/>
</dbReference>
<dbReference type="Gene3D" id="3.40.50.150">
    <property type="entry name" value="Vaccinia Virus protein VP39"/>
    <property type="match status" value="1"/>
</dbReference>
<dbReference type="CDD" id="cd02440">
    <property type="entry name" value="AdoMet_MTases"/>
    <property type="match status" value="1"/>
</dbReference>
<keyword evidence="2 6" id="KW-0808">Transferase</keyword>
<name>A0A1I2KI05_9ACTN</name>
<feature type="domain" description="Methyltransferase" evidence="4">
    <location>
        <begin position="52"/>
        <end position="141"/>
    </location>
</feature>
<dbReference type="EMBL" id="JACBZA010000001">
    <property type="protein sequence ID" value="NYH87346.1"/>
    <property type="molecule type" value="Genomic_DNA"/>
</dbReference>
<dbReference type="Proteomes" id="UP000199052">
    <property type="component" value="Unassembled WGS sequence"/>
</dbReference>
<reference evidence="6 7" key="1">
    <citation type="submission" date="2016-10" db="EMBL/GenBank/DDBJ databases">
        <authorList>
            <person name="de Groot N.N."/>
        </authorList>
    </citation>
    <scope>NUCLEOTIDE SEQUENCE [LARGE SCALE GENOMIC DNA]</scope>
    <source>
        <strain evidence="6 7">CPCC 202808</strain>
    </source>
</reference>
<evidence type="ECO:0000313" key="6">
    <source>
        <dbReference type="EMBL" id="SFF64907.1"/>
    </source>
</evidence>
<dbReference type="PANTHER" id="PTHR43464">
    <property type="entry name" value="METHYLTRANSFERASE"/>
    <property type="match status" value="1"/>
</dbReference>
<dbReference type="STRING" id="504797.SAMN05421678_101217"/>
<accession>A0A1I2KI05</accession>
<dbReference type="InterPro" id="IPR029063">
    <property type="entry name" value="SAM-dependent_MTases_sf"/>
</dbReference>
<dbReference type="InterPro" id="IPR041698">
    <property type="entry name" value="Methyltransf_25"/>
</dbReference>
<dbReference type="OrthoDB" id="7062303at2"/>
<evidence type="ECO:0000256" key="2">
    <source>
        <dbReference type="ARBA" id="ARBA00022679"/>
    </source>
</evidence>
<gene>
    <name evidence="5" type="ORF">FHR37_006197</name>
    <name evidence="6" type="ORF">SAMN05421678_101217</name>
</gene>
<evidence type="ECO:0000313" key="5">
    <source>
        <dbReference type="EMBL" id="NYH87346.1"/>
    </source>
</evidence>
<dbReference type="Proteomes" id="UP000533017">
    <property type="component" value="Unassembled WGS sequence"/>
</dbReference>
<keyword evidence="8" id="KW-1185">Reference proteome</keyword>
<dbReference type="Pfam" id="PF13649">
    <property type="entry name" value="Methyltransf_25"/>
    <property type="match status" value="1"/>
</dbReference>
<dbReference type="EMBL" id="FOOI01000001">
    <property type="protein sequence ID" value="SFF64907.1"/>
    <property type="molecule type" value="Genomic_DNA"/>
</dbReference>
<evidence type="ECO:0000256" key="1">
    <source>
        <dbReference type="ARBA" id="ARBA00022603"/>
    </source>
</evidence>